<dbReference type="Proteomes" id="UP001055811">
    <property type="component" value="Linkage Group LG02"/>
</dbReference>
<proteinExistence type="predicted"/>
<reference evidence="2" key="1">
    <citation type="journal article" date="2022" name="Mol. Ecol. Resour.">
        <title>The genomes of chicory, endive, great burdock and yacon provide insights into Asteraceae palaeo-polyploidization history and plant inulin production.</title>
        <authorList>
            <person name="Fan W."/>
            <person name="Wang S."/>
            <person name="Wang H."/>
            <person name="Wang A."/>
            <person name="Jiang F."/>
            <person name="Liu H."/>
            <person name="Zhao H."/>
            <person name="Xu D."/>
            <person name="Zhang Y."/>
        </authorList>
    </citation>
    <scope>NUCLEOTIDE SEQUENCE [LARGE SCALE GENOMIC DNA]</scope>
    <source>
        <strain evidence="2">cv. Punajuju</strain>
    </source>
</reference>
<reference evidence="1 2" key="2">
    <citation type="journal article" date="2022" name="Mol. Ecol. Resour.">
        <title>The genomes of chicory, endive, great burdock and yacon provide insights into Asteraceae paleo-polyploidization history and plant inulin production.</title>
        <authorList>
            <person name="Fan W."/>
            <person name="Wang S."/>
            <person name="Wang H."/>
            <person name="Wang A."/>
            <person name="Jiang F."/>
            <person name="Liu H."/>
            <person name="Zhao H."/>
            <person name="Xu D."/>
            <person name="Zhang Y."/>
        </authorList>
    </citation>
    <scope>NUCLEOTIDE SEQUENCE [LARGE SCALE GENOMIC DNA]</scope>
    <source>
        <strain evidence="2">cv. Punajuju</strain>
        <tissue evidence="1">Leaves</tissue>
    </source>
</reference>
<keyword evidence="2" id="KW-1185">Reference proteome</keyword>
<accession>A0ACB9GEY8</accession>
<evidence type="ECO:0000313" key="2">
    <source>
        <dbReference type="Proteomes" id="UP001055811"/>
    </source>
</evidence>
<sequence length="96" mass="11105">MTVGSHGHIRHFTFGNRLYNGLRVPLEKSRHTGFTYLFSNLQKPKITQDPKSLSRDIENLLRECREMRGDSRLFNHGRGKKSTGGRTCHRKHVEDG</sequence>
<comment type="caution">
    <text evidence="1">The sequence shown here is derived from an EMBL/GenBank/DDBJ whole genome shotgun (WGS) entry which is preliminary data.</text>
</comment>
<dbReference type="EMBL" id="CM042010">
    <property type="protein sequence ID" value="KAI3782048.1"/>
    <property type="molecule type" value="Genomic_DNA"/>
</dbReference>
<evidence type="ECO:0000313" key="1">
    <source>
        <dbReference type="EMBL" id="KAI3782048.1"/>
    </source>
</evidence>
<name>A0ACB9GEY8_CICIN</name>
<organism evidence="1 2">
    <name type="scientific">Cichorium intybus</name>
    <name type="common">Chicory</name>
    <dbReference type="NCBI Taxonomy" id="13427"/>
    <lineage>
        <taxon>Eukaryota</taxon>
        <taxon>Viridiplantae</taxon>
        <taxon>Streptophyta</taxon>
        <taxon>Embryophyta</taxon>
        <taxon>Tracheophyta</taxon>
        <taxon>Spermatophyta</taxon>
        <taxon>Magnoliopsida</taxon>
        <taxon>eudicotyledons</taxon>
        <taxon>Gunneridae</taxon>
        <taxon>Pentapetalae</taxon>
        <taxon>asterids</taxon>
        <taxon>campanulids</taxon>
        <taxon>Asterales</taxon>
        <taxon>Asteraceae</taxon>
        <taxon>Cichorioideae</taxon>
        <taxon>Cichorieae</taxon>
        <taxon>Cichoriinae</taxon>
        <taxon>Cichorium</taxon>
    </lineage>
</organism>
<gene>
    <name evidence="1" type="ORF">L2E82_12080</name>
</gene>
<protein>
    <submittedName>
        <fullName evidence="1">Uncharacterized protein</fullName>
    </submittedName>
</protein>